<evidence type="ECO:0000256" key="2">
    <source>
        <dbReference type="ARBA" id="ARBA00046280"/>
    </source>
</evidence>
<sequence>MRVNVDKVLERDQKLSELDDRADALQAGASQFETSAAKLKRKYWWKNLKVRGHGV</sequence>
<dbReference type="Ensembl" id="ENSBJAT00000001576.1">
    <property type="protein sequence ID" value="ENSBJAP00000001542.1"/>
    <property type="gene ID" value="ENSBJAG00000001168.1"/>
</dbReference>
<comment type="subcellular location">
    <subcellularLocation>
        <location evidence="2">Endomembrane system</location>
        <topology evidence="2">Single-pass type IV membrane protein</topology>
    </subcellularLocation>
</comment>
<evidence type="ECO:0000313" key="5">
    <source>
        <dbReference type="Ensembl" id="ENSBJAP00000001542.1"/>
    </source>
</evidence>
<dbReference type="SUPFAM" id="SSF58038">
    <property type="entry name" value="SNARE fusion complex"/>
    <property type="match status" value="1"/>
</dbReference>
<dbReference type="InterPro" id="IPR042855">
    <property type="entry name" value="V_SNARE_CC"/>
</dbReference>
<evidence type="ECO:0000256" key="1">
    <source>
        <dbReference type="ARBA" id="ARBA00008025"/>
    </source>
</evidence>
<protein>
    <recommendedName>
        <fullName evidence="4">V-SNARE coiled-coil homology domain-containing protein</fullName>
    </recommendedName>
</protein>
<reference evidence="5" key="2">
    <citation type="submission" date="2025-09" db="UniProtKB">
        <authorList>
            <consortium name="Ensembl"/>
        </authorList>
    </citation>
    <scope>IDENTIFICATION</scope>
</reference>
<dbReference type="GO" id="GO:0012505">
    <property type="term" value="C:endomembrane system"/>
    <property type="evidence" value="ECO:0007669"/>
    <property type="project" value="UniProtKB-SubCell"/>
</dbReference>
<evidence type="ECO:0000259" key="4">
    <source>
        <dbReference type="PROSITE" id="PS50892"/>
    </source>
</evidence>
<keyword evidence="3" id="KW-0175">Coiled coil</keyword>
<accession>A0A8B9Z8Z5</accession>
<dbReference type="Gene3D" id="1.20.5.110">
    <property type="match status" value="1"/>
</dbReference>
<evidence type="ECO:0000313" key="6">
    <source>
        <dbReference type="Proteomes" id="UP000694555"/>
    </source>
</evidence>
<keyword evidence="6" id="KW-1185">Reference proteome</keyword>
<name>A0A8B9Z8Z5_9AVES</name>
<dbReference type="GO" id="GO:0016192">
    <property type="term" value="P:vesicle-mediated transport"/>
    <property type="evidence" value="ECO:0007669"/>
    <property type="project" value="InterPro"/>
</dbReference>
<dbReference type="GO" id="GO:0016020">
    <property type="term" value="C:membrane"/>
    <property type="evidence" value="ECO:0007669"/>
    <property type="project" value="InterPro"/>
</dbReference>
<dbReference type="PROSITE" id="PS50892">
    <property type="entry name" value="V_SNARE"/>
    <property type="match status" value="1"/>
</dbReference>
<dbReference type="AlphaFoldDB" id="A0A8B9Z8Z5"/>
<organism evidence="5 6">
    <name type="scientific">Buteo japonicus</name>
    <dbReference type="NCBI Taxonomy" id="224669"/>
    <lineage>
        <taxon>Eukaryota</taxon>
        <taxon>Metazoa</taxon>
        <taxon>Chordata</taxon>
        <taxon>Craniata</taxon>
        <taxon>Vertebrata</taxon>
        <taxon>Euteleostomi</taxon>
        <taxon>Archelosauria</taxon>
        <taxon>Archosauria</taxon>
        <taxon>Dinosauria</taxon>
        <taxon>Saurischia</taxon>
        <taxon>Theropoda</taxon>
        <taxon>Coelurosauria</taxon>
        <taxon>Aves</taxon>
        <taxon>Neognathae</taxon>
        <taxon>Neoaves</taxon>
        <taxon>Telluraves</taxon>
        <taxon>Accipitrimorphae</taxon>
        <taxon>Accipitriformes</taxon>
        <taxon>Accipitridae</taxon>
        <taxon>Accipitrinae</taxon>
        <taxon>Buteo</taxon>
    </lineage>
</organism>
<feature type="domain" description="V-SNARE coiled-coil homology" evidence="4">
    <location>
        <begin position="1"/>
        <end position="46"/>
    </location>
</feature>
<proteinExistence type="inferred from homology"/>
<dbReference type="InterPro" id="IPR001388">
    <property type="entry name" value="Synaptobrevin-like"/>
</dbReference>
<evidence type="ECO:0000256" key="3">
    <source>
        <dbReference type="PROSITE-ProRule" id="PRU00290"/>
    </source>
</evidence>
<reference evidence="5" key="1">
    <citation type="submission" date="2025-08" db="UniProtKB">
        <authorList>
            <consortium name="Ensembl"/>
        </authorList>
    </citation>
    <scope>IDENTIFICATION</scope>
</reference>
<dbReference type="Pfam" id="PF00957">
    <property type="entry name" value="Synaptobrevin"/>
    <property type="match status" value="1"/>
</dbReference>
<dbReference type="PANTHER" id="PTHR45701">
    <property type="entry name" value="SYNAPTOBREVIN FAMILY MEMBER"/>
    <property type="match status" value="1"/>
</dbReference>
<dbReference type="PROSITE" id="PS00417">
    <property type="entry name" value="SYNAPTOBREVIN"/>
    <property type="match status" value="1"/>
</dbReference>
<dbReference type="InterPro" id="IPR016444">
    <property type="entry name" value="Synaptobrevin/VAMP"/>
</dbReference>
<comment type="similarity">
    <text evidence="1">Belongs to the synaptobrevin family.</text>
</comment>
<dbReference type="Proteomes" id="UP000694555">
    <property type="component" value="Unplaced"/>
</dbReference>